<feature type="transmembrane region" description="Helical" evidence="5">
    <location>
        <begin position="46"/>
        <end position="68"/>
    </location>
</feature>
<feature type="transmembrane region" description="Helical" evidence="5">
    <location>
        <begin position="209"/>
        <end position="230"/>
    </location>
</feature>
<dbReference type="Gene3D" id="1.20.1070.10">
    <property type="entry name" value="Rhodopsin 7-helix transmembrane proteins"/>
    <property type="match status" value="1"/>
</dbReference>
<feature type="transmembrane region" description="Helical" evidence="5">
    <location>
        <begin position="292"/>
        <end position="315"/>
    </location>
</feature>
<dbReference type="GO" id="GO:0005886">
    <property type="term" value="C:plasma membrane"/>
    <property type="evidence" value="ECO:0007669"/>
    <property type="project" value="TreeGrafter"/>
</dbReference>
<evidence type="ECO:0000256" key="5">
    <source>
        <dbReference type="SAM" id="Phobius"/>
    </source>
</evidence>
<dbReference type="GO" id="GO:0004930">
    <property type="term" value="F:G protein-coupled receptor activity"/>
    <property type="evidence" value="ECO:0007669"/>
    <property type="project" value="TreeGrafter"/>
</dbReference>
<dbReference type="Proteomes" id="UP000596742">
    <property type="component" value="Unassembled WGS sequence"/>
</dbReference>
<dbReference type="GO" id="GO:0007189">
    <property type="term" value="P:adenylate cyclase-activating G protein-coupled receptor signaling pathway"/>
    <property type="evidence" value="ECO:0007669"/>
    <property type="project" value="TreeGrafter"/>
</dbReference>
<name>A0A8B6DE60_MYTGA</name>
<keyword evidence="8" id="KW-1185">Reference proteome</keyword>
<evidence type="ECO:0000313" key="7">
    <source>
        <dbReference type="EMBL" id="VDI17444.1"/>
    </source>
</evidence>
<evidence type="ECO:0000256" key="2">
    <source>
        <dbReference type="ARBA" id="ARBA00022692"/>
    </source>
</evidence>
<feature type="transmembrane region" description="Helical" evidence="5">
    <location>
        <begin position="125"/>
        <end position="155"/>
    </location>
</feature>
<evidence type="ECO:0000256" key="1">
    <source>
        <dbReference type="ARBA" id="ARBA00004141"/>
    </source>
</evidence>
<evidence type="ECO:0000256" key="4">
    <source>
        <dbReference type="ARBA" id="ARBA00023136"/>
    </source>
</evidence>
<dbReference type="OrthoDB" id="6115658at2759"/>
<sequence>MANASMSNVSEFTSNSSDYISNKTTKIHVPRDGYDLPLFGLENHHFASLHLTALSCISISLTFSVIVLTLSFRNSNHRFVCWTKSERLVVYMAICDGVFNLTHSLEHLQIYITKDHVRPRELCMFYSFVIGEFISAQMFMVNAVSINVFSMIYLGKDIHLGKYDWKLLLYTFGIPFVVHLVSAFLGKLGSTGISSFRCHFDAIKGVDLLVFYSTMLTFIVIVVNSVLYIATWIRIYKESKELVNTLGSAAQSIKCVHKTARNMSLFVAVFFIQWFPLAVFSITALLGHIPEVIMYMAISLTNIGGVLNGMIFIIIKRRKKHHK</sequence>
<feature type="transmembrane region" description="Helical" evidence="5">
    <location>
        <begin position="167"/>
        <end position="189"/>
    </location>
</feature>
<dbReference type="AlphaFoldDB" id="A0A8B6DE60"/>
<proteinExistence type="predicted"/>
<reference evidence="7" key="1">
    <citation type="submission" date="2018-11" db="EMBL/GenBank/DDBJ databases">
        <authorList>
            <person name="Alioto T."/>
            <person name="Alioto T."/>
        </authorList>
    </citation>
    <scope>NUCLEOTIDE SEQUENCE</scope>
</reference>
<feature type="transmembrane region" description="Helical" evidence="5">
    <location>
        <begin position="263"/>
        <end position="286"/>
    </location>
</feature>
<evidence type="ECO:0000256" key="3">
    <source>
        <dbReference type="ARBA" id="ARBA00022989"/>
    </source>
</evidence>
<comment type="caution">
    <text evidence="7">The sequence shown here is derived from an EMBL/GenBank/DDBJ whole genome shotgun (WGS) entry which is preliminary data.</text>
</comment>
<dbReference type="SUPFAM" id="SSF81321">
    <property type="entry name" value="Family A G protein-coupled receptor-like"/>
    <property type="match status" value="1"/>
</dbReference>
<comment type="subcellular location">
    <subcellularLocation>
        <location evidence="1">Membrane</location>
        <topology evidence="1">Multi-pass membrane protein</topology>
    </subcellularLocation>
</comment>
<evidence type="ECO:0000313" key="8">
    <source>
        <dbReference type="Proteomes" id="UP000596742"/>
    </source>
</evidence>
<keyword evidence="4 5" id="KW-0472">Membrane</keyword>
<dbReference type="EMBL" id="UYJE01003211">
    <property type="protein sequence ID" value="VDI17444.1"/>
    <property type="molecule type" value="Genomic_DNA"/>
</dbReference>
<dbReference type="InterPro" id="IPR017452">
    <property type="entry name" value="GPCR_Rhodpsn_7TM"/>
</dbReference>
<feature type="transmembrane region" description="Helical" evidence="5">
    <location>
        <begin position="88"/>
        <end position="105"/>
    </location>
</feature>
<protein>
    <recommendedName>
        <fullName evidence="6">G-protein coupled receptors family 1 profile domain-containing protein</fullName>
    </recommendedName>
</protein>
<keyword evidence="3 5" id="KW-1133">Transmembrane helix</keyword>
<dbReference type="PANTHER" id="PTHR23112:SF0">
    <property type="entry name" value="TRANSMEMBRANE PROTEIN 116"/>
    <property type="match status" value="1"/>
</dbReference>
<organism evidence="7 8">
    <name type="scientific">Mytilus galloprovincialis</name>
    <name type="common">Mediterranean mussel</name>
    <dbReference type="NCBI Taxonomy" id="29158"/>
    <lineage>
        <taxon>Eukaryota</taxon>
        <taxon>Metazoa</taxon>
        <taxon>Spiralia</taxon>
        <taxon>Lophotrochozoa</taxon>
        <taxon>Mollusca</taxon>
        <taxon>Bivalvia</taxon>
        <taxon>Autobranchia</taxon>
        <taxon>Pteriomorphia</taxon>
        <taxon>Mytilida</taxon>
        <taxon>Mytiloidea</taxon>
        <taxon>Mytilidae</taxon>
        <taxon>Mytilinae</taxon>
        <taxon>Mytilus</taxon>
    </lineage>
</organism>
<dbReference type="PANTHER" id="PTHR23112">
    <property type="entry name" value="G PROTEIN-COUPLED RECEPTOR 157-RELATED"/>
    <property type="match status" value="1"/>
</dbReference>
<keyword evidence="2 5" id="KW-0812">Transmembrane</keyword>
<gene>
    <name evidence="7" type="ORF">MGAL_10B071244</name>
</gene>
<feature type="domain" description="G-protein coupled receptors family 1 profile" evidence="6">
    <location>
        <begin position="63"/>
        <end position="312"/>
    </location>
</feature>
<accession>A0A8B6DE60</accession>
<evidence type="ECO:0000259" key="6">
    <source>
        <dbReference type="PROSITE" id="PS50262"/>
    </source>
</evidence>
<dbReference type="PROSITE" id="PS50262">
    <property type="entry name" value="G_PROTEIN_RECEP_F1_2"/>
    <property type="match status" value="1"/>
</dbReference>